<dbReference type="InterPro" id="IPR038610">
    <property type="entry name" value="FliK-like_C_sf"/>
</dbReference>
<keyword evidence="4" id="KW-0969">Cilium</keyword>
<dbReference type="RefSeq" id="WP_343768916.1">
    <property type="nucleotide sequence ID" value="NZ_BAAACF010000001.1"/>
</dbReference>
<evidence type="ECO:0000256" key="2">
    <source>
        <dbReference type="SAM" id="MobiDB-lite"/>
    </source>
</evidence>
<feature type="coiled-coil region" evidence="1">
    <location>
        <begin position="332"/>
        <end position="359"/>
    </location>
</feature>
<proteinExistence type="predicted"/>
<reference evidence="5" key="1">
    <citation type="journal article" date="2019" name="Int. J. Syst. Evol. Microbiol.">
        <title>The Global Catalogue of Microorganisms (GCM) 10K type strain sequencing project: providing services to taxonomists for standard genome sequencing and annotation.</title>
        <authorList>
            <consortium name="The Broad Institute Genomics Platform"/>
            <consortium name="The Broad Institute Genome Sequencing Center for Infectious Disease"/>
            <person name="Wu L."/>
            <person name="Ma J."/>
        </authorList>
    </citation>
    <scope>NUCLEOTIDE SEQUENCE [LARGE SCALE GENOMIC DNA]</scope>
    <source>
        <strain evidence="5">JCM 1405</strain>
    </source>
</reference>
<dbReference type="CDD" id="cd17470">
    <property type="entry name" value="T3SS_Flik_C"/>
    <property type="match status" value="1"/>
</dbReference>
<keyword evidence="4" id="KW-0282">Flagellum</keyword>
<dbReference type="InterPro" id="IPR021136">
    <property type="entry name" value="Flagellar_hook_control-like_C"/>
</dbReference>
<evidence type="ECO:0000313" key="5">
    <source>
        <dbReference type="Proteomes" id="UP001500339"/>
    </source>
</evidence>
<comment type="caution">
    <text evidence="4">The sequence shown here is derived from an EMBL/GenBank/DDBJ whole genome shotgun (WGS) entry which is preliminary data.</text>
</comment>
<keyword evidence="1" id="KW-0175">Coiled coil</keyword>
<accession>A0ABP3U9Y4</accession>
<protein>
    <submittedName>
        <fullName evidence="4">Flagellar hook-length control protein FliK</fullName>
    </submittedName>
</protein>
<dbReference type="Gene3D" id="3.30.750.140">
    <property type="match status" value="1"/>
</dbReference>
<feature type="region of interest" description="Disordered" evidence="2">
    <location>
        <begin position="369"/>
        <end position="413"/>
    </location>
</feature>
<dbReference type="EMBL" id="BAAACF010000001">
    <property type="protein sequence ID" value="GAA0724156.1"/>
    <property type="molecule type" value="Genomic_DNA"/>
</dbReference>
<name>A0ABP3U9Y4_9CLOT</name>
<gene>
    <name evidence="4" type="ORF">GCM10008905_17670</name>
</gene>
<keyword evidence="5" id="KW-1185">Reference proteome</keyword>
<organism evidence="4 5">
    <name type="scientific">Clostridium malenominatum</name>
    <dbReference type="NCBI Taxonomy" id="1539"/>
    <lineage>
        <taxon>Bacteria</taxon>
        <taxon>Bacillati</taxon>
        <taxon>Bacillota</taxon>
        <taxon>Clostridia</taxon>
        <taxon>Eubacteriales</taxon>
        <taxon>Clostridiaceae</taxon>
        <taxon>Clostridium</taxon>
    </lineage>
</organism>
<evidence type="ECO:0000256" key="1">
    <source>
        <dbReference type="SAM" id="Coils"/>
    </source>
</evidence>
<feature type="compositionally biased region" description="Basic and acidic residues" evidence="2">
    <location>
        <begin position="371"/>
        <end position="382"/>
    </location>
</feature>
<feature type="domain" description="Flagellar hook-length control protein-like C-terminal" evidence="3">
    <location>
        <begin position="285"/>
        <end position="363"/>
    </location>
</feature>
<sequence>MIDNLNMIVNKLAAKTQTSSPSKAPKEEKKDFNEVLNNFTETKKVSKEVNAKNGETEKNPLENLDLENINVEELDFKDTLMLLQFFFNQNNANIPHEEIALNSKDLFTSKEEVVKLDSILHRILNGEVLPEKEALKDSNPIIEKLIKKVEEEIETMVPIDSKEDVEVSKIFNSLVKGLKDEKNTNEDQNSKTAIFKEDMGINTMQKLKINKSFNENYFSKEQDNPEIKEEKILFKFVKDKEEDTVFKPINLMASPTNKLEVSTENIKVEELVIKKETMVDDIVKTVKFMDNGSLKNLTVKINPKELGEMVISIVMEDGKIKANVTASNKEAYNLINANLNEINNKLENSQIKIQNFTLNLYEDATFFKGENNQDKPREDRKEHKSRSIASIGEISEMDQENNSEDLRNVNILA</sequence>
<dbReference type="Pfam" id="PF02120">
    <property type="entry name" value="Flg_hook"/>
    <property type="match status" value="1"/>
</dbReference>
<evidence type="ECO:0000313" key="4">
    <source>
        <dbReference type="EMBL" id="GAA0724156.1"/>
    </source>
</evidence>
<dbReference type="Proteomes" id="UP001500339">
    <property type="component" value="Unassembled WGS sequence"/>
</dbReference>
<evidence type="ECO:0000259" key="3">
    <source>
        <dbReference type="Pfam" id="PF02120"/>
    </source>
</evidence>
<keyword evidence="4" id="KW-0966">Cell projection</keyword>